<evidence type="ECO:0000256" key="3">
    <source>
        <dbReference type="ARBA" id="ARBA00023163"/>
    </source>
</evidence>
<dbReference type="InterPro" id="IPR000843">
    <property type="entry name" value="HTH_LacI"/>
</dbReference>
<dbReference type="PANTHER" id="PTHR30146">
    <property type="entry name" value="LACI-RELATED TRANSCRIPTIONAL REPRESSOR"/>
    <property type="match status" value="1"/>
</dbReference>
<dbReference type="PROSITE" id="PS50932">
    <property type="entry name" value="HTH_LACI_2"/>
    <property type="match status" value="1"/>
</dbReference>
<reference evidence="5 6" key="1">
    <citation type="journal article" date="2010" name="J. Bacteriol.">
        <title>Genome sequences of Oceanicola granulosus HTCC2516(T) and Oceanicola batsensis HTCC2597(TDelta).</title>
        <authorList>
            <person name="Thrash J.C."/>
            <person name="Cho J.C."/>
            <person name="Vergin K.L."/>
            <person name="Giovannoni S.J."/>
        </authorList>
    </citation>
    <scope>NUCLEOTIDE SEQUENCE [LARGE SCALE GENOMIC DNA]</scope>
    <source>
        <strain evidence="6">ATCC BAA-861 / DSM 15982 / KCTC 12143 / HTCC2516</strain>
    </source>
</reference>
<evidence type="ECO:0000256" key="1">
    <source>
        <dbReference type="ARBA" id="ARBA00023015"/>
    </source>
</evidence>
<dbReference type="CDD" id="cd01392">
    <property type="entry name" value="HTH_LacI"/>
    <property type="match status" value="1"/>
</dbReference>
<dbReference type="Proteomes" id="UP000003635">
    <property type="component" value="Unassembled WGS sequence"/>
</dbReference>
<organism evidence="5 6">
    <name type="scientific">Oceanicola granulosus (strain ATCC BAA-861 / DSM 15982 / KCTC 12143 / HTCC2516)</name>
    <dbReference type="NCBI Taxonomy" id="314256"/>
    <lineage>
        <taxon>Bacteria</taxon>
        <taxon>Pseudomonadati</taxon>
        <taxon>Pseudomonadota</taxon>
        <taxon>Alphaproteobacteria</taxon>
        <taxon>Rhodobacterales</taxon>
        <taxon>Roseobacteraceae</taxon>
        <taxon>Oceanicola</taxon>
    </lineage>
</organism>
<dbReference type="EMBL" id="AAOT01000005">
    <property type="protein sequence ID" value="EAR52253.1"/>
    <property type="molecule type" value="Genomic_DNA"/>
</dbReference>
<comment type="caution">
    <text evidence="5">The sequence shown here is derived from an EMBL/GenBank/DDBJ whole genome shotgun (WGS) entry which is preliminary data.</text>
</comment>
<dbReference type="SUPFAM" id="SSF47413">
    <property type="entry name" value="lambda repressor-like DNA-binding domains"/>
    <property type="match status" value="1"/>
</dbReference>
<dbReference type="InterPro" id="IPR046335">
    <property type="entry name" value="LacI/GalR-like_sensor"/>
</dbReference>
<dbReference type="Pfam" id="PF00356">
    <property type="entry name" value="LacI"/>
    <property type="match status" value="1"/>
</dbReference>
<name>Q2CHP1_OCEGH</name>
<dbReference type="GO" id="GO:0003700">
    <property type="term" value="F:DNA-binding transcription factor activity"/>
    <property type="evidence" value="ECO:0007669"/>
    <property type="project" value="TreeGrafter"/>
</dbReference>
<proteinExistence type="predicted"/>
<sequence>MNLKQLAEALGLSQTTVSRALNGYPEVSEATRRRVVEAAAQHGYSPNARAKGLATGQAMAIGLVIPVSDQQEMVNPVFGDFLAGAGEACSALGYEMVLSVVEGDEAAVYRSMKARGSVDGVVVSAPRLGDPRPALLDGLGLPFLVHGRISGYEAPYSWIDVNSRSAFRRAAGFLLDLGHRRVGLVNGEEIFDFAHRRRRGYGEALAERGLPETADLVVQGEMTEDFGHDSARAMLARPDPPTAFLVSSLICALGVRRAVEELGLVMGRDVSIVTHDDALSYFQNGGDVPIFTAVRSSVREAGRRAARLLIGRIETPGAPHAQDLLEAQLLVGESTGPAPRARKTAP</sequence>
<feature type="domain" description="HTH lacI-type" evidence="4">
    <location>
        <begin position="1"/>
        <end position="55"/>
    </location>
</feature>
<dbReference type="Gene3D" id="3.40.50.2300">
    <property type="match status" value="2"/>
</dbReference>
<dbReference type="SMART" id="SM00354">
    <property type="entry name" value="HTH_LACI"/>
    <property type="match status" value="1"/>
</dbReference>
<dbReference type="eggNOG" id="COG1609">
    <property type="taxonomic scope" value="Bacteria"/>
</dbReference>
<keyword evidence="2" id="KW-0238">DNA-binding</keyword>
<dbReference type="InterPro" id="IPR028082">
    <property type="entry name" value="Peripla_BP_I"/>
</dbReference>
<dbReference type="RefSeq" id="WP_007254013.1">
    <property type="nucleotide sequence ID" value="NZ_CH724107.1"/>
</dbReference>
<dbReference type="PANTHER" id="PTHR30146:SF155">
    <property type="entry name" value="ALANINE RACEMASE"/>
    <property type="match status" value="1"/>
</dbReference>
<dbReference type="Gene3D" id="1.10.260.40">
    <property type="entry name" value="lambda repressor-like DNA-binding domains"/>
    <property type="match status" value="1"/>
</dbReference>
<evidence type="ECO:0000313" key="5">
    <source>
        <dbReference type="EMBL" id="EAR52253.1"/>
    </source>
</evidence>
<gene>
    <name evidence="5" type="ORF">OG2516_02414</name>
</gene>
<dbReference type="STRING" id="314256.OG2516_02414"/>
<dbReference type="HOGENOM" id="CLU_037628_6_1_5"/>
<keyword evidence="1" id="KW-0805">Transcription regulation</keyword>
<dbReference type="GO" id="GO:0000976">
    <property type="term" value="F:transcription cis-regulatory region binding"/>
    <property type="evidence" value="ECO:0007669"/>
    <property type="project" value="TreeGrafter"/>
</dbReference>
<dbReference type="CDD" id="cd20010">
    <property type="entry name" value="PBP1_AglR-like"/>
    <property type="match status" value="1"/>
</dbReference>
<evidence type="ECO:0000313" key="6">
    <source>
        <dbReference type="Proteomes" id="UP000003635"/>
    </source>
</evidence>
<dbReference type="Pfam" id="PF13377">
    <property type="entry name" value="Peripla_BP_3"/>
    <property type="match status" value="1"/>
</dbReference>
<accession>Q2CHP1</accession>
<protein>
    <recommendedName>
        <fullName evidence="4">HTH lacI-type domain-containing protein</fullName>
    </recommendedName>
</protein>
<dbReference type="SUPFAM" id="SSF53822">
    <property type="entry name" value="Periplasmic binding protein-like I"/>
    <property type="match status" value="1"/>
</dbReference>
<evidence type="ECO:0000259" key="4">
    <source>
        <dbReference type="PROSITE" id="PS50932"/>
    </source>
</evidence>
<dbReference type="OrthoDB" id="234496at2"/>
<keyword evidence="3" id="KW-0804">Transcription</keyword>
<keyword evidence="6" id="KW-1185">Reference proteome</keyword>
<dbReference type="AlphaFoldDB" id="Q2CHP1"/>
<evidence type="ECO:0000256" key="2">
    <source>
        <dbReference type="ARBA" id="ARBA00023125"/>
    </source>
</evidence>
<dbReference type="InterPro" id="IPR010982">
    <property type="entry name" value="Lambda_DNA-bd_dom_sf"/>
</dbReference>